<sequence length="270" mass="31611">MEDTVTEALNSYYKLKHTYDTNVLKLKRSILQDKSLSKTLMKQKVSELKLKCVSCNQIGGTLFLQHGTKLIAKCNADQRLGLKPCNLNYDIDRGDYEIIPQVYTNYKTDMDLIRTNIVRLKLDVLFGYIEETQAIPLFQTYKEEYNTLDVSLKQMNELFDRIIRNTRNHTNIANLSTKIYSTKQTIRDLLQQYQATDDSQFIRDTIHHYIHDLNPQVKQMREYTYEKNAIECVDGTDPCNDITKYLIQEPYSYVQTEIEMSPSAIIQMVE</sequence>
<dbReference type="EMBL" id="MN740708">
    <property type="protein sequence ID" value="QHU09320.1"/>
    <property type="molecule type" value="Genomic_DNA"/>
</dbReference>
<accession>A0A6C0JX80</accession>
<proteinExistence type="predicted"/>
<dbReference type="AlphaFoldDB" id="A0A6C0JX80"/>
<name>A0A6C0JX80_9ZZZZ</name>
<evidence type="ECO:0000313" key="1">
    <source>
        <dbReference type="EMBL" id="QHU09320.1"/>
    </source>
</evidence>
<organism evidence="1">
    <name type="scientific">viral metagenome</name>
    <dbReference type="NCBI Taxonomy" id="1070528"/>
    <lineage>
        <taxon>unclassified sequences</taxon>
        <taxon>metagenomes</taxon>
        <taxon>organismal metagenomes</taxon>
    </lineage>
</organism>
<reference evidence="1" key="1">
    <citation type="journal article" date="2020" name="Nature">
        <title>Giant virus diversity and host interactions through global metagenomics.</title>
        <authorList>
            <person name="Schulz F."/>
            <person name="Roux S."/>
            <person name="Paez-Espino D."/>
            <person name="Jungbluth S."/>
            <person name="Walsh D.A."/>
            <person name="Denef V.J."/>
            <person name="McMahon K.D."/>
            <person name="Konstantinidis K.T."/>
            <person name="Eloe-Fadrosh E.A."/>
            <person name="Kyrpides N.C."/>
            <person name="Woyke T."/>
        </authorList>
    </citation>
    <scope>NUCLEOTIDE SEQUENCE</scope>
    <source>
        <strain evidence="1">GVMAG-S-1074260-58</strain>
    </source>
</reference>
<protein>
    <submittedName>
        <fullName evidence="1">Uncharacterized protein</fullName>
    </submittedName>
</protein>